<dbReference type="PANTHER" id="PTHR37751">
    <property type="entry name" value="LOW PROTEIN: M-PHASE INDUCER PHOSPHATASE-LIKE PROTEIN"/>
    <property type="match status" value="1"/>
</dbReference>
<evidence type="ECO:0000259" key="3">
    <source>
        <dbReference type="Pfam" id="PF14383"/>
    </source>
</evidence>
<feature type="region of interest" description="Disordered" evidence="1">
    <location>
        <begin position="424"/>
        <end position="468"/>
    </location>
</feature>
<feature type="region of interest" description="Disordered" evidence="1">
    <location>
        <begin position="205"/>
        <end position="224"/>
    </location>
</feature>
<feature type="region of interest" description="Disordered" evidence="1">
    <location>
        <begin position="66"/>
        <end position="89"/>
    </location>
</feature>
<dbReference type="AlphaFoldDB" id="A0A9E7EMB5"/>
<feature type="region of interest" description="Disordered" evidence="1">
    <location>
        <begin position="145"/>
        <end position="192"/>
    </location>
</feature>
<organism evidence="4 5">
    <name type="scientific">Musa troglodytarum</name>
    <name type="common">fe'i banana</name>
    <dbReference type="NCBI Taxonomy" id="320322"/>
    <lineage>
        <taxon>Eukaryota</taxon>
        <taxon>Viridiplantae</taxon>
        <taxon>Streptophyta</taxon>
        <taxon>Embryophyta</taxon>
        <taxon>Tracheophyta</taxon>
        <taxon>Spermatophyta</taxon>
        <taxon>Magnoliopsida</taxon>
        <taxon>Liliopsida</taxon>
        <taxon>Zingiberales</taxon>
        <taxon>Musaceae</taxon>
        <taxon>Musa</taxon>
    </lineage>
</organism>
<feature type="domain" description="DUF3741" evidence="3">
    <location>
        <begin position="132"/>
        <end position="144"/>
    </location>
</feature>
<feature type="compositionally biased region" description="Low complexity" evidence="1">
    <location>
        <begin position="439"/>
        <end position="456"/>
    </location>
</feature>
<proteinExistence type="predicted"/>
<dbReference type="EMBL" id="CP097503">
    <property type="protein sequence ID" value="URD79372.1"/>
    <property type="molecule type" value="Genomic_DNA"/>
</dbReference>
<gene>
    <name evidence="4" type="ORF">MUK42_18681</name>
</gene>
<feature type="compositionally biased region" description="Basic and acidic residues" evidence="1">
    <location>
        <begin position="171"/>
        <end position="184"/>
    </location>
</feature>
<sequence length="660" mass="72460">MGREWQWSTTASPKGDCKETNSGCIGGMLHYLHFHQLLLSGSSRNPPASPPSLSLLPRIDLTSQQVTGLEAPRNSLELDEGKASSSTSAIEDELYDVPVGIEIASASLSKSSKKMMTWLEEEKKSSQAKTPRTPGVVARLMGLETSAGQASSPTPRTPPAESRAPNKKKNNGGDDHSTRRESRSPRLPLGSLNCNVAASTQIRSVDAGSRSLPETPRASSGRYCDVDPRFSLQFNNENTNKVVQEIGHLRDFSGHQDENKNRSSHHNAREFTKQVKESISIRKGGGDGSGRGRGRRHSGEDESKSKSKRTRPAGKKLSMEDPPSPRSSPQTRKLEIASGTKKPIMLPRKPLQLQATDRLPPSRTYRDHGEAKALKKVLDKCKKADNERFTERIRKPAQSPTTTRLPCSRLLPTLASLFQSADSLPETNIPDKSRNSALPSQPISRSFASSSFAQQSDGQKNSHGRALRHSDPKFRYVKTILERAGLDGAHTWRWHSPSLPIDPIVFHRLEPELPFFLGERSTVTSDSLLLGPLRYRWNRKLLFHLVEEKLGDLLLGCREISSFFSTTTTRLVRDNGQPLLRQLWAQIENLPAAADCRVVADVDALVAADLPEAIVRRLLRHPAVANEASDVVVGVEQGILDGLLAETAASLALSAAAFQS</sequence>
<dbReference type="OrthoDB" id="1939700at2759"/>
<name>A0A9E7EMB5_9LILI</name>
<dbReference type="Pfam" id="PF14309">
    <property type="entry name" value="DUF4378"/>
    <property type="match status" value="1"/>
</dbReference>
<dbReference type="Proteomes" id="UP001055439">
    <property type="component" value="Chromosome 10"/>
</dbReference>
<reference evidence="4" key="1">
    <citation type="submission" date="2022-05" db="EMBL/GenBank/DDBJ databases">
        <title>The Musa troglodytarum L. genome provides insights into the mechanism of non-climacteric behaviour and enrichment of carotenoids.</title>
        <authorList>
            <person name="Wang J."/>
        </authorList>
    </citation>
    <scope>NUCLEOTIDE SEQUENCE</scope>
    <source>
        <tissue evidence="4">Leaf</tissue>
    </source>
</reference>
<dbReference type="InterPro" id="IPR025486">
    <property type="entry name" value="DUF4378"/>
</dbReference>
<protein>
    <recommendedName>
        <fullName evidence="6">DUF4378 domain-containing protein</fullName>
    </recommendedName>
</protein>
<evidence type="ECO:0000259" key="2">
    <source>
        <dbReference type="Pfam" id="PF14309"/>
    </source>
</evidence>
<dbReference type="Pfam" id="PF14383">
    <property type="entry name" value="VARLMGL"/>
    <property type="match status" value="1"/>
</dbReference>
<keyword evidence="5" id="KW-1185">Reference proteome</keyword>
<evidence type="ECO:0000313" key="5">
    <source>
        <dbReference type="Proteomes" id="UP001055439"/>
    </source>
</evidence>
<accession>A0A9E7EMB5</accession>
<evidence type="ECO:0008006" key="6">
    <source>
        <dbReference type="Google" id="ProtNLM"/>
    </source>
</evidence>
<evidence type="ECO:0000313" key="4">
    <source>
        <dbReference type="EMBL" id="URD79372.1"/>
    </source>
</evidence>
<feature type="region of interest" description="Disordered" evidence="1">
    <location>
        <begin position="253"/>
        <end position="371"/>
    </location>
</feature>
<evidence type="ECO:0000256" key="1">
    <source>
        <dbReference type="SAM" id="MobiDB-lite"/>
    </source>
</evidence>
<feature type="compositionally biased region" description="Basic and acidic residues" evidence="1">
    <location>
        <begin position="253"/>
        <end position="280"/>
    </location>
</feature>
<feature type="domain" description="DUF4378" evidence="2">
    <location>
        <begin position="474"/>
        <end position="646"/>
    </location>
</feature>
<dbReference type="InterPro" id="IPR032795">
    <property type="entry name" value="DUF3741-assoc"/>
</dbReference>
<dbReference type="PANTHER" id="PTHR37751:SF1">
    <property type="entry name" value="LOW PROTEIN: M-PHASE INDUCER PHOSPHATASE-LIKE PROTEIN"/>
    <property type="match status" value="1"/>
</dbReference>